<evidence type="ECO:0000313" key="2">
    <source>
        <dbReference type="Proteomes" id="UP000193944"/>
    </source>
</evidence>
<feature type="non-terminal residue" evidence="1">
    <location>
        <position position="211"/>
    </location>
</feature>
<evidence type="ECO:0008006" key="3">
    <source>
        <dbReference type="Google" id="ProtNLM"/>
    </source>
</evidence>
<name>A0A1Y1WWL0_9FUNG</name>
<keyword evidence="2" id="KW-1185">Reference proteome</keyword>
<comment type="caution">
    <text evidence="1">The sequence shown here is derived from an EMBL/GenBank/DDBJ whole genome shotgun (WGS) entry which is preliminary data.</text>
</comment>
<protein>
    <recommendedName>
        <fullName evidence="3">F-box domain-containing protein</fullName>
    </recommendedName>
</protein>
<dbReference type="Proteomes" id="UP000193944">
    <property type="component" value="Unassembled WGS sequence"/>
</dbReference>
<gene>
    <name evidence="1" type="ORF">BCR32DRAFT_302268</name>
</gene>
<organism evidence="1 2">
    <name type="scientific">Anaeromyces robustus</name>
    <dbReference type="NCBI Taxonomy" id="1754192"/>
    <lineage>
        <taxon>Eukaryota</taxon>
        <taxon>Fungi</taxon>
        <taxon>Fungi incertae sedis</taxon>
        <taxon>Chytridiomycota</taxon>
        <taxon>Chytridiomycota incertae sedis</taxon>
        <taxon>Neocallimastigomycetes</taxon>
        <taxon>Neocallimastigales</taxon>
        <taxon>Neocallimastigaceae</taxon>
        <taxon>Anaeromyces</taxon>
    </lineage>
</organism>
<proteinExistence type="predicted"/>
<dbReference type="EMBL" id="MCFG01000231">
    <property type="protein sequence ID" value="ORX77893.1"/>
    <property type="molecule type" value="Genomic_DNA"/>
</dbReference>
<accession>A0A1Y1WWL0</accession>
<reference evidence="1 2" key="2">
    <citation type="submission" date="2016-08" db="EMBL/GenBank/DDBJ databases">
        <title>Pervasive Adenine N6-methylation of Active Genes in Fungi.</title>
        <authorList>
            <consortium name="DOE Joint Genome Institute"/>
            <person name="Mondo S.J."/>
            <person name="Dannebaum R.O."/>
            <person name="Kuo R.C."/>
            <person name="Labutti K."/>
            <person name="Haridas S."/>
            <person name="Kuo A."/>
            <person name="Salamov A."/>
            <person name="Ahrendt S.R."/>
            <person name="Lipzen A."/>
            <person name="Sullivan W."/>
            <person name="Andreopoulos W.B."/>
            <person name="Clum A."/>
            <person name="Lindquist E."/>
            <person name="Daum C."/>
            <person name="Ramamoorthy G.K."/>
            <person name="Gryganskyi A."/>
            <person name="Culley D."/>
            <person name="Magnuson J.K."/>
            <person name="James T.Y."/>
            <person name="O'Malley M.A."/>
            <person name="Stajich J.E."/>
            <person name="Spatafora J.W."/>
            <person name="Visel A."/>
            <person name="Grigoriev I.V."/>
        </authorList>
    </citation>
    <scope>NUCLEOTIDE SEQUENCE [LARGE SCALE GENOMIC DNA]</scope>
    <source>
        <strain evidence="1 2">S4</strain>
    </source>
</reference>
<dbReference type="OrthoDB" id="2786563at2759"/>
<reference evidence="1 2" key="1">
    <citation type="submission" date="2016-08" db="EMBL/GenBank/DDBJ databases">
        <title>A Parts List for Fungal Cellulosomes Revealed by Comparative Genomics.</title>
        <authorList>
            <consortium name="DOE Joint Genome Institute"/>
            <person name="Haitjema C.H."/>
            <person name="Gilmore S.P."/>
            <person name="Henske J.K."/>
            <person name="Solomon K.V."/>
            <person name="De Groot R."/>
            <person name="Kuo A."/>
            <person name="Mondo S.J."/>
            <person name="Salamov A.A."/>
            <person name="Labutti K."/>
            <person name="Zhao Z."/>
            <person name="Chiniquy J."/>
            <person name="Barry K."/>
            <person name="Brewer H.M."/>
            <person name="Purvine S.O."/>
            <person name="Wright A.T."/>
            <person name="Boxma B."/>
            <person name="Van Alen T."/>
            <person name="Hackstein J.H."/>
            <person name="Baker S.E."/>
            <person name="Grigoriev I.V."/>
            <person name="O'Malley M.A."/>
        </authorList>
    </citation>
    <scope>NUCLEOTIDE SEQUENCE [LARGE SCALE GENOMIC DNA]</scope>
    <source>
        <strain evidence="1 2">S4</strain>
    </source>
</reference>
<sequence>MDVDKNIPHEIFKNTNILKRIFLFIANENLNDNKFTNNKDLVKLLFVCKTWYKIAVPLLYSKIIYNGGITRGVFQGNYTRLETISQFISNNKKQSDDFHIYNYINNIKEPLLSSIITNNWKDNVENLKLKIDFTSKEENLIIMIDINVLRIINKIIGNINSLKINKNNNNNNNNNEKENDNETILTESKIKNVQKINEQLFEELSDTLDKF</sequence>
<evidence type="ECO:0000313" key="1">
    <source>
        <dbReference type="EMBL" id="ORX77893.1"/>
    </source>
</evidence>
<dbReference type="AlphaFoldDB" id="A0A1Y1WWL0"/>